<proteinExistence type="predicted"/>
<organism evidence="1 2">
    <name type="scientific">Rhizopus azygosporus</name>
    <name type="common">Rhizopus microsporus var. azygosporus</name>
    <dbReference type="NCBI Taxonomy" id="86630"/>
    <lineage>
        <taxon>Eukaryota</taxon>
        <taxon>Fungi</taxon>
        <taxon>Fungi incertae sedis</taxon>
        <taxon>Mucoromycota</taxon>
        <taxon>Mucoromycotina</taxon>
        <taxon>Mucoromycetes</taxon>
        <taxon>Mucorales</taxon>
        <taxon>Mucorineae</taxon>
        <taxon>Rhizopodaceae</taxon>
        <taxon>Rhizopus</taxon>
    </lineage>
</organism>
<reference evidence="1 2" key="1">
    <citation type="journal article" date="2018" name="G3 (Bethesda)">
        <title>Phylogenetic and Phylogenomic Definition of Rhizopus Species.</title>
        <authorList>
            <person name="Gryganskyi A.P."/>
            <person name="Golan J."/>
            <person name="Dolatabadi S."/>
            <person name="Mondo S."/>
            <person name="Robb S."/>
            <person name="Idnurm A."/>
            <person name="Muszewska A."/>
            <person name="Steczkiewicz K."/>
            <person name="Masonjones S."/>
            <person name="Liao H.L."/>
            <person name="Gajdeczka M.T."/>
            <person name="Anike F."/>
            <person name="Vuek A."/>
            <person name="Anishchenko I.M."/>
            <person name="Voigt K."/>
            <person name="de Hoog G.S."/>
            <person name="Smith M.E."/>
            <person name="Heitman J."/>
            <person name="Vilgalys R."/>
            <person name="Stajich J.E."/>
        </authorList>
    </citation>
    <scope>NUCLEOTIDE SEQUENCE [LARGE SCALE GENOMIC DNA]</scope>
    <source>
        <strain evidence="1 2">CBS 357.93</strain>
    </source>
</reference>
<dbReference type="EMBL" id="PJQL01003316">
    <property type="protein sequence ID" value="RCH81709.1"/>
    <property type="molecule type" value="Genomic_DNA"/>
</dbReference>
<name>A0A367IVR7_RHIAZ</name>
<sequence length="293" mass="33819">MLYLQTVLDIQPPPLEELLPYLWLVCYAEGYQMDPADLVCLTALIGRDVRQLLQTLELYRGVPHPFESYLSISPQMSMIGLKSRSIPSKIAVDTYRLVQCFESVVHHNEDEDMAESSQESLEDILGTLNNDGFIDVWTGSRERRLLVQTSTDDSIIGYTHLVIDEEESVLNDIQIHATVLNHLSNNTEFNESLWDELEDARQRTYEVDVEAIEKILPLRMMYRHDVIMTEYIPAIRLMLDPVRTGVLDSRSRQTRSKRKRIHLPLDDDSVNILTEPKELVDETSLLCEKLCQQ</sequence>
<dbReference type="STRING" id="86630.A0A367IVR7"/>
<comment type="caution">
    <text evidence="1">The sequence shown here is derived from an EMBL/GenBank/DDBJ whole genome shotgun (WGS) entry which is preliminary data.</text>
</comment>
<dbReference type="Proteomes" id="UP000252139">
    <property type="component" value="Unassembled WGS sequence"/>
</dbReference>
<protein>
    <submittedName>
        <fullName evidence="1">Uncharacterized protein</fullName>
    </submittedName>
</protein>
<dbReference type="OrthoDB" id="9996895at2759"/>
<keyword evidence="2" id="KW-1185">Reference proteome</keyword>
<accession>A0A367IVR7</accession>
<evidence type="ECO:0000313" key="1">
    <source>
        <dbReference type="EMBL" id="RCH81709.1"/>
    </source>
</evidence>
<gene>
    <name evidence="1" type="ORF">CU097_002589</name>
</gene>
<evidence type="ECO:0000313" key="2">
    <source>
        <dbReference type="Proteomes" id="UP000252139"/>
    </source>
</evidence>
<dbReference type="AlphaFoldDB" id="A0A367IVR7"/>